<keyword evidence="2" id="KW-1133">Transmembrane helix</keyword>
<dbReference type="KEGG" id="ccro:CMC5_068990"/>
<feature type="compositionally biased region" description="Gly residues" evidence="1">
    <location>
        <begin position="47"/>
        <end position="56"/>
    </location>
</feature>
<name>A0A0K1EPU9_CHOCO</name>
<reference evidence="3 4" key="1">
    <citation type="submission" date="2015-07" db="EMBL/GenBank/DDBJ databases">
        <title>Genome analysis of myxobacterium Chondromyces crocatus Cm c5 reveals a high potential for natural compound synthesis and the genetic basis for the loss of fruiting body formation.</title>
        <authorList>
            <person name="Zaburannyi N."/>
            <person name="Bunk B."/>
            <person name="Maier J."/>
            <person name="Overmann J."/>
            <person name="Mueller R."/>
        </authorList>
    </citation>
    <scope>NUCLEOTIDE SEQUENCE [LARGE SCALE GENOMIC DNA]</scope>
    <source>
        <strain evidence="3 4">Cm c5</strain>
    </source>
</reference>
<dbReference type="Proteomes" id="UP000067626">
    <property type="component" value="Chromosome"/>
</dbReference>
<evidence type="ECO:0000256" key="2">
    <source>
        <dbReference type="SAM" id="Phobius"/>
    </source>
</evidence>
<proteinExistence type="predicted"/>
<gene>
    <name evidence="3" type="ORF">CMC5_068990</name>
</gene>
<organism evidence="3 4">
    <name type="scientific">Chondromyces crocatus</name>
    <dbReference type="NCBI Taxonomy" id="52"/>
    <lineage>
        <taxon>Bacteria</taxon>
        <taxon>Pseudomonadati</taxon>
        <taxon>Myxococcota</taxon>
        <taxon>Polyangia</taxon>
        <taxon>Polyangiales</taxon>
        <taxon>Polyangiaceae</taxon>
        <taxon>Chondromyces</taxon>
    </lineage>
</organism>
<dbReference type="STRING" id="52.CMC5_068990"/>
<keyword evidence="2" id="KW-0812">Transmembrane</keyword>
<evidence type="ECO:0000313" key="3">
    <source>
        <dbReference type="EMBL" id="AKT42672.1"/>
    </source>
</evidence>
<feature type="region of interest" description="Disordered" evidence="1">
    <location>
        <begin position="1"/>
        <end position="61"/>
    </location>
</feature>
<keyword evidence="4" id="KW-1185">Reference proteome</keyword>
<evidence type="ECO:0000256" key="1">
    <source>
        <dbReference type="SAM" id="MobiDB-lite"/>
    </source>
</evidence>
<dbReference type="EMBL" id="CP012159">
    <property type="protein sequence ID" value="AKT42672.1"/>
    <property type="molecule type" value="Genomic_DNA"/>
</dbReference>
<dbReference type="RefSeq" id="WP_050434260.1">
    <property type="nucleotide sequence ID" value="NZ_CP012159.1"/>
</dbReference>
<keyword evidence="2" id="KW-0472">Membrane</keyword>
<accession>A0A0K1EPU9</accession>
<dbReference type="OrthoDB" id="5509218at2"/>
<protein>
    <submittedName>
        <fullName evidence="3">Uncharacterized protein</fullName>
    </submittedName>
</protein>
<feature type="transmembrane region" description="Helical" evidence="2">
    <location>
        <begin position="69"/>
        <end position="92"/>
    </location>
</feature>
<dbReference type="AlphaFoldDB" id="A0A0K1EPU9"/>
<evidence type="ECO:0000313" key="4">
    <source>
        <dbReference type="Proteomes" id="UP000067626"/>
    </source>
</evidence>
<sequence length="382" mass="39506">MARTLIDPPSGGDARPTVIDDPHQGAAPGPAPFDPTQGARATVIDGPAGGPAGGAPLGPKPGPSRGARIGCAVAAIGLTLGAIVGGLLWFYFGVVNYEPVARRHIPGNANVAIRVDAADVALSAPVRKHLWPLVDINVGGKTRKSRLTSATGVSFADVRELVVASTDATSWVVLLGGKIKPGGVVPGVEKVAREESWPGWRRDADLMIGPGGVTIGQAEDGTILIGTDTPIVRASLIASDDWQRIGLPESGTMTFVVTREAWDGVGGELGGLLTNGGRGLFRRAGRTVGSFTLDEAPKIAMRVSPVSGETAATLTEDLKTIVAGLKLVMLLMPDRMGEKRALQSTVITAATDAAEVNTVWPADGLDQAFQRLATTLRSFSSP</sequence>